<dbReference type="OrthoDB" id="5902795at2759"/>
<proteinExistence type="predicted"/>
<sequence>MSAMKTAQEAAVVNETVAVERAAHVTVDPRHEIQAVTEAEVANEATQVVSVNAPVSFMESLAPIASIAHVAPIGPILPSIGLEVGQDLAGAITSLPVNAQLAGVPKHYQKPCSLGLRGVVARSNRRMMWIRQSVHRREALSRAMFQRAMADERRLLAFAREWFGDCQDVVQLVQDSTAALEEAEAIEADDRAHHEGNENNEMAQCERRERCIRESTREDLERAMLEHAKAEEQRTLAMVREWFGDCQDVLQLVQDSIVALEEAEAIEADDRAHRDGNGNNDVARFNPCERCIEALENAILEHEYADDEGAQQAQ</sequence>
<evidence type="ECO:0000313" key="1">
    <source>
        <dbReference type="EMBL" id="PIC17815.1"/>
    </source>
</evidence>
<evidence type="ECO:0000313" key="2">
    <source>
        <dbReference type="Proteomes" id="UP000230233"/>
    </source>
</evidence>
<dbReference type="EMBL" id="PDUG01000006">
    <property type="protein sequence ID" value="PIC17815.1"/>
    <property type="molecule type" value="Genomic_DNA"/>
</dbReference>
<name>A0A2G5SRS1_9PELO</name>
<dbReference type="Proteomes" id="UP000230233">
    <property type="component" value="Chromosome X"/>
</dbReference>
<organism evidence="1 2">
    <name type="scientific">Caenorhabditis nigoni</name>
    <dbReference type="NCBI Taxonomy" id="1611254"/>
    <lineage>
        <taxon>Eukaryota</taxon>
        <taxon>Metazoa</taxon>
        <taxon>Ecdysozoa</taxon>
        <taxon>Nematoda</taxon>
        <taxon>Chromadorea</taxon>
        <taxon>Rhabditida</taxon>
        <taxon>Rhabditina</taxon>
        <taxon>Rhabditomorpha</taxon>
        <taxon>Rhabditoidea</taxon>
        <taxon>Rhabditidae</taxon>
        <taxon>Peloderinae</taxon>
        <taxon>Caenorhabditis</taxon>
    </lineage>
</organism>
<dbReference type="AlphaFoldDB" id="A0A2G5SRS1"/>
<accession>A0A2G5SRS1</accession>
<protein>
    <submittedName>
        <fullName evidence="1">Uncharacterized protein</fullName>
    </submittedName>
</protein>
<gene>
    <name evidence="1" type="primary">Cnig_chr_X.g23921</name>
    <name evidence="1" type="ORF">B9Z55_023921</name>
</gene>
<reference evidence="2" key="1">
    <citation type="submission" date="2017-10" db="EMBL/GenBank/DDBJ databases">
        <title>Rapid genome shrinkage in a self-fertile nematode reveals novel sperm competition proteins.</title>
        <authorList>
            <person name="Yin D."/>
            <person name="Schwarz E.M."/>
            <person name="Thomas C.G."/>
            <person name="Felde R.L."/>
            <person name="Korf I.F."/>
            <person name="Cutter A.D."/>
            <person name="Schartner C.M."/>
            <person name="Ralston E.J."/>
            <person name="Meyer B.J."/>
            <person name="Haag E.S."/>
        </authorList>
    </citation>
    <scope>NUCLEOTIDE SEQUENCE [LARGE SCALE GENOMIC DNA]</scope>
    <source>
        <strain evidence="2">JU1422</strain>
    </source>
</reference>
<comment type="caution">
    <text evidence="1">The sequence shown here is derived from an EMBL/GenBank/DDBJ whole genome shotgun (WGS) entry which is preliminary data.</text>
</comment>
<keyword evidence="2" id="KW-1185">Reference proteome</keyword>